<dbReference type="OrthoDB" id="10660241at2759"/>
<accession>A0A1Y3BG42</accession>
<feature type="region of interest" description="Disordered" evidence="1">
    <location>
        <begin position="33"/>
        <end position="196"/>
    </location>
</feature>
<feature type="compositionally biased region" description="Basic residues" evidence="1">
    <location>
        <begin position="156"/>
        <end position="176"/>
    </location>
</feature>
<dbReference type="Proteomes" id="UP000194236">
    <property type="component" value="Unassembled WGS sequence"/>
</dbReference>
<evidence type="ECO:0000313" key="3">
    <source>
        <dbReference type="Proteomes" id="UP000194236"/>
    </source>
</evidence>
<evidence type="ECO:0000256" key="1">
    <source>
        <dbReference type="SAM" id="MobiDB-lite"/>
    </source>
</evidence>
<name>A0A1Y3BG42_EURMA</name>
<organism evidence="2 3">
    <name type="scientific">Euroglyphus maynei</name>
    <name type="common">Mayne's house dust mite</name>
    <dbReference type="NCBI Taxonomy" id="6958"/>
    <lineage>
        <taxon>Eukaryota</taxon>
        <taxon>Metazoa</taxon>
        <taxon>Ecdysozoa</taxon>
        <taxon>Arthropoda</taxon>
        <taxon>Chelicerata</taxon>
        <taxon>Arachnida</taxon>
        <taxon>Acari</taxon>
        <taxon>Acariformes</taxon>
        <taxon>Sarcoptiformes</taxon>
        <taxon>Astigmata</taxon>
        <taxon>Psoroptidia</taxon>
        <taxon>Analgoidea</taxon>
        <taxon>Pyroglyphidae</taxon>
        <taxon>Pyroglyphinae</taxon>
        <taxon>Euroglyphus</taxon>
    </lineage>
</organism>
<dbReference type="AlphaFoldDB" id="A0A1Y3BG42"/>
<reference evidence="2 3" key="1">
    <citation type="submission" date="2017-03" db="EMBL/GenBank/DDBJ databases">
        <title>Genome Survey of Euroglyphus maynei.</title>
        <authorList>
            <person name="Arlian L.G."/>
            <person name="Morgan M.S."/>
            <person name="Rider S.D."/>
        </authorList>
    </citation>
    <scope>NUCLEOTIDE SEQUENCE [LARGE SCALE GENOMIC DNA]</scope>
    <source>
        <strain evidence="2">Arlian Lab</strain>
        <tissue evidence="2">Whole body</tissue>
    </source>
</reference>
<dbReference type="EMBL" id="MUJZ01027373">
    <property type="protein sequence ID" value="OTF78566.1"/>
    <property type="molecule type" value="Genomic_DNA"/>
</dbReference>
<gene>
    <name evidence="2" type="ORF">BLA29_009323</name>
</gene>
<keyword evidence="3" id="KW-1185">Reference proteome</keyword>
<sequence>MNKSDFPMFKDNFFFKRQIIVLLIPSNFVQPDTTIFPDLEPEPGPGPEIGPEPDGEEPEPGGEEPETIPEGEEIGEQPPIGPSPLNPDGNYYPIGPPNEQPMEPENEGGFEGNGSIRRRSQNFFSSNNKHSMNHNRNRQTNRNNNNHYQKGQNRNSYRKRKRKPSKRRHNSYKNHHGNTFGQQRKPAMATIESFAS</sequence>
<feature type="compositionally biased region" description="Polar residues" evidence="1">
    <location>
        <begin position="121"/>
        <end position="130"/>
    </location>
</feature>
<protein>
    <submittedName>
        <fullName evidence="2">Uncharacterized protein</fullName>
    </submittedName>
</protein>
<feature type="compositionally biased region" description="Acidic residues" evidence="1">
    <location>
        <begin position="51"/>
        <end position="75"/>
    </location>
</feature>
<comment type="caution">
    <text evidence="2">The sequence shown here is derived from an EMBL/GenBank/DDBJ whole genome shotgun (WGS) entry which is preliminary data.</text>
</comment>
<evidence type="ECO:0000313" key="2">
    <source>
        <dbReference type="EMBL" id="OTF78566.1"/>
    </source>
</evidence>
<proteinExistence type="predicted"/>